<dbReference type="Gene3D" id="1.10.10.60">
    <property type="entry name" value="Homeodomain-like"/>
    <property type="match status" value="1"/>
</dbReference>
<dbReference type="SMART" id="SM00389">
    <property type="entry name" value="HOX"/>
    <property type="match status" value="1"/>
</dbReference>
<dbReference type="PANTHER" id="PTHR24329">
    <property type="entry name" value="HOMEOBOX PROTEIN ARISTALESS"/>
    <property type="match status" value="1"/>
</dbReference>
<name>A0AAV9S8H5_9TELE</name>
<evidence type="ECO:0000256" key="7">
    <source>
        <dbReference type="SAM" id="MobiDB-lite"/>
    </source>
</evidence>
<protein>
    <recommendedName>
        <fullName evidence="8">Homeobox domain-containing protein</fullName>
    </recommendedName>
</protein>
<dbReference type="GO" id="GO:0000977">
    <property type="term" value="F:RNA polymerase II transcription regulatory region sequence-specific DNA binding"/>
    <property type="evidence" value="ECO:0007669"/>
    <property type="project" value="TreeGrafter"/>
</dbReference>
<evidence type="ECO:0000256" key="6">
    <source>
        <dbReference type="RuleBase" id="RU000682"/>
    </source>
</evidence>
<feature type="domain" description="Homeobox" evidence="8">
    <location>
        <begin position="97"/>
        <end position="157"/>
    </location>
</feature>
<evidence type="ECO:0000313" key="9">
    <source>
        <dbReference type="EMBL" id="KAK5617542.1"/>
    </source>
</evidence>
<proteinExistence type="predicted"/>
<evidence type="ECO:0000256" key="4">
    <source>
        <dbReference type="ARBA" id="ARBA00023242"/>
    </source>
</evidence>
<evidence type="ECO:0000313" key="10">
    <source>
        <dbReference type="Proteomes" id="UP001311232"/>
    </source>
</evidence>
<dbReference type="EMBL" id="JAHHUM010000702">
    <property type="protein sequence ID" value="KAK5617542.1"/>
    <property type="molecule type" value="Genomic_DNA"/>
</dbReference>
<dbReference type="CDD" id="cd00086">
    <property type="entry name" value="homeodomain"/>
    <property type="match status" value="1"/>
</dbReference>
<evidence type="ECO:0000256" key="1">
    <source>
        <dbReference type="ARBA" id="ARBA00004123"/>
    </source>
</evidence>
<dbReference type="Pfam" id="PF00046">
    <property type="entry name" value="Homeodomain"/>
    <property type="match status" value="1"/>
</dbReference>
<dbReference type="SUPFAM" id="SSF46689">
    <property type="entry name" value="Homeodomain-like"/>
    <property type="match status" value="1"/>
</dbReference>
<comment type="caution">
    <text evidence="9">The sequence shown here is derived from an EMBL/GenBank/DDBJ whole genome shotgun (WGS) entry which is preliminary data.</text>
</comment>
<evidence type="ECO:0000256" key="5">
    <source>
        <dbReference type="PROSITE-ProRule" id="PRU00108"/>
    </source>
</evidence>
<comment type="subcellular location">
    <subcellularLocation>
        <location evidence="1 5 6">Nucleus</location>
    </subcellularLocation>
</comment>
<accession>A0AAV9S8H5</accession>
<keyword evidence="2 5" id="KW-0238">DNA-binding</keyword>
<keyword evidence="4 5" id="KW-0539">Nucleus</keyword>
<evidence type="ECO:0000256" key="2">
    <source>
        <dbReference type="ARBA" id="ARBA00023125"/>
    </source>
</evidence>
<dbReference type="PROSITE" id="PS50071">
    <property type="entry name" value="HOMEOBOX_2"/>
    <property type="match status" value="1"/>
</dbReference>
<feature type="DNA-binding region" description="Homeobox" evidence="5">
    <location>
        <begin position="99"/>
        <end position="158"/>
    </location>
</feature>
<keyword evidence="10" id="KW-1185">Reference proteome</keyword>
<dbReference type="Proteomes" id="UP001311232">
    <property type="component" value="Unassembled WGS sequence"/>
</dbReference>
<keyword evidence="3 5" id="KW-0371">Homeobox</keyword>
<dbReference type="PANTHER" id="PTHR24329:SF340">
    <property type="entry name" value="ARISTALESS RELATED HOMEOBOX"/>
    <property type="match status" value="1"/>
</dbReference>
<dbReference type="InterPro" id="IPR001356">
    <property type="entry name" value="HD"/>
</dbReference>
<dbReference type="AlphaFoldDB" id="A0AAV9S8H5"/>
<dbReference type="GO" id="GO:0005634">
    <property type="term" value="C:nucleus"/>
    <property type="evidence" value="ECO:0007669"/>
    <property type="project" value="UniProtKB-SubCell"/>
</dbReference>
<organism evidence="9 10">
    <name type="scientific">Crenichthys baileyi</name>
    <name type="common">White River springfish</name>
    <dbReference type="NCBI Taxonomy" id="28760"/>
    <lineage>
        <taxon>Eukaryota</taxon>
        <taxon>Metazoa</taxon>
        <taxon>Chordata</taxon>
        <taxon>Craniata</taxon>
        <taxon>Vertebrata</taxon>
        <taxon>Euteleostomi</taxon>
        <taxon>Actinopterygii</taxon>
        <taxon>Neopterygii</taxon>
        <taxon>Teleostei</taxon>
        <taxon>Neoteleostei</taxon>
        <taxon>Acanthomorphata</taxon>
        <taxon>Ovalentaria</taxon>
        <taxon>Atherinomorphae</taxon>
        <taxon>Cyprinodontiformes</taxon>
        <taxon>Goodeidae</taxon>
        <taxon>Crenichthys</taxon>
    </lineage>
</organism>
<evidence type="ECO:0000256" key="3">
    <source>
        <dbReference type="ARBA" id="ARBA00023155"/>
    </source>
</evidence>
<dbReference type="InterPro" id="IPR009057">
    <property type="entry name" value="Homeodomain-like_sf"/>
</dbReference>
<gene>
    <name evidence="9" type="ORF">CRENBAI_004232</name>
</gene>
<evidence type="ECO:0000259" key="8">
    <source>
        <dbReference type="PROSITE" id="PS50071"/>
    </source>
</evidence>
<feature type="region of interest" description="Disordered" evidence="7">
    <location>
        <begin position="70"/>
        <end position="103"/>
    </location>
</feature>
<dbReference type="PROSITE" id="PS00027">
    <property type="entry name" value="HOMEOBOX_1"/>
    <property type="match status" value="1"/>
</dbReference>
<dbReference type="InterPro" id="IPR050649">
    <property type="entry name" value="Paired_Homeobox_TFs"/>
</dbReference>
<feature type="region of interest" description="Disordered" evidence="7">
    <location>
        <begin position="233"/>
        <end position="253"/>
    </location>
</feature>
<dbReference type="GO" id="GO:0000981">
    <property type="term" value="F:DNA-binding transcription factor activity, RNA polymerase II-specific"/>
    <property type="evidence" value="ECO:0007669"/>
    <property type="project" value="InterPro"/>
</dbReference>
<feature type="compositionally biased region" description="Polar residues" evidence="7">
    <location>
        <begin position="70"/>
        <end position="79"/>
    </location>
</feature>
<sequence>MTSLLMMGDKLLDMWTREDRGKQFRMDEERETQKYKNISHSIEEILRRPTHIRKDERVYRHWSVIKENTQVHNQPSCTDFPQKRHEESSKSATESQKRKRQTRVTFTPFQVQELETVFQQTHYPDINTRDGLASRLQLTEGRIQIWFQNRRAKWRKIETLKEIEVMTRRHICSTSHPQLYYEVLNHIVEPERLTELNGSCYDSSSRIFSVLCFLSGEKRGGGRILSIFQPPPASLPLPRSNTAAEQTDRGVGA</sequence>
<reference evidence="9 10" key="1">
    <citation type="submission" date="2021-06" db="EMBL/GenBank/DDBJ databases">
        <authorList>
            <person name="Palmer J.M."/>
        </authorList>
    </citation>
    <scope>NUCLEOTIDE SEQUENCE [LARGE SCALE GENOMIC DNA]</scope>
    <source>
        <strain evidence="9 10">MEX-2019</strain>
        <tissue evidence="9">Muscle</tissue>
    </source>
</reference>
<dbReference type="FunFam" id="1.10.10.60:FF:000679">
    <property type="entry name" value="Homeobox protein aristaless"/>
    <property type="match status" value="1"/>
</dbReference>
<dbReference type="InterPro" id="IPR017970">
    <property type="entry name" value="Homeobox_CS"/>
</dbReference>